<accession>A0ABV8JBE9</accession>
<feature type="domain" description="Integrase catalytic" evidence="2">
    <location>
        <begin position="154"/>
        <end position="338"/>
    </location>
</feature>
<organism evidence="3 4">
    <name type="scientific">Actinoplanes subglobosus</name>
    <dbReference type="NCBI Taxonomy" id="1547892"/>
    <lineage>
        <taxon>Bacteria</taxon>
        <taxon>Bacillati</taxon>
        <taxon>Actinomycetota</taxon>
        <taxon>Actinomycetes</taxon>
        <taxon>Micromonosporales</taxon>
        <taxon>Micromonosporaceae</taxon>
        <taxon>Actinoplanes</taxon>
    </lineage>
</organism>
<evidence type="ECO:0000256" key="1">
    <source>
        <dbReference type="SAM" id="MobiDB-lite"/>
    </source>
</evidence>
<dbReference type="InterPro" id="IPR047656">
    <property type="entry name" value="IS481-like_transpos"/>
</dbReference>
<dbReference type="InterPro" id="IPR009057">
    <property type="entry name" value="Homeodomain-like_sf"/>
</dbReference>
<dbReference type="InterPro" id="IPR036397">
    <property type="entry name" value="RNaseH_sf"/>
</dbReference>
<dbReference type="InterPro" id="IPR001584">
    <property type="entry name" value="Integrase_cat-core"/>
</dbReference>
<gene>
    <name evidence="3" type="ORF">ACFO0C_48630</name>
</gene>
<dbReference type="NCBIfam" id="NF033577">
    <property type="entry name" value="transpos_IS481"/>
    <property type="match status" value="1"/>
</dbReference>
<keyword evidence="4" id="KW-1185">Reference proteome</keyword>
<dbReference type="Pfam" id="PF13683">
    <property type="entry name" value="rve_3"/>
    <property type="match status" value="1"/>
</dbReference>
<evidence type="ECO:0000313" key="3">
    <source>
        <dbReference type="EMBL" id="MFC4072851.1"/>
    </source>
</evidence>
<reference evidence="4" key="1">
    <citation type="journal article" date="2019" name="Int. J. Syst. Evol. Microbiol.">
        <title>The Global Catalogue of Microorganisms (GCM) 10K type strain sequencing project: providing services to taxonomists for standard genome sequencing and annotation.</title>
        <authorList>
            <consortium name="The Broad Institute Genomics Platform"/>
            <consortium name="The Broad Institute Genome Sequencing Center for Infectious Disease"/>
            <person name="Wu L."/>
            <person name="Ma J."/>
        </authorList>
    </citation>
    <scope>NUCLEOTIDE SEQUENCE [LARGE SCALE GENOMIC DNA]</scope>
    <source>
        <strain evidence="4">TBRC 5832</strain>
    </source>
</reference>
<dbReference type="InterPro" id="IPR012337">
    <property type="entry name" value="RNaseH-like_sf"/>
</dbReference>
<dbReference type="RefSeq" id="WP_378073767.1">
    <property type="nucleotide sequence ID" value="NZ_JBHSBL010000045.1"/>
</dbReference>
<dbReference type="Pfam" id="PF13565">
    <property type="entry name" value="HTH_32"/>
    <property type="match status" value="1"/>
</dbReference>
<dbReference type="PROSITE" id="PS50994">
    <property type="entry name" value="INTEGRASE"/>
    <property type="match status" value="1"/>
</dbReference>
<dbReference type="Proteomes" id="UP001595867">
    <property type="component" value="Unassembled WGS sequence"/>
</dbReference>
<dbReference type="SUPFAM" id="SSF46689">
    <property type="entry name" value="Homeodomain-like"/>
    <property type="match status" value="1"/>
</dbReference>
<evidence type="ECO:0000313" key="4">
    <source>
        <dbReference type="Proteomes" id="UP001595867"/>
    </source>
</evidence>
<sequence length="624" mass="68460">MLDVSAGRLCFGRPGLALVVLSVVEQRLDAVRAVLAGADVTEVAASVGVHRSTVHRWMGRYLSEQLAGLVDRSHRPHSSPAQVEDAVEVVVAEMRRQHPRWGSRRIRLEMLRGPGPWFRGDLAVPSERTIDRILQRQGLLRSRPRKRAKDSFVRWERPAAMQLWQMDIVGGVRLVDPATGVLREAKLVTAVDDHSRFCVIAKVVERATARAVCLALAEALSRFGVPEEIITDNGKQFTDRFGKYRPRTGEVLFDKICRKNGITHRLTAPASPNQNGKVERFHGTLRPELLDTAGPFVSVADAQAAVDDYVRHYNTDRPHQGLDIKTPVTPGDRFQPAPADQQGLLDLWLPATLAPVPAPEPAEAEQADPAPVPIPVAYCGGPVEFDRVVPASGNMMVCQRQFWMGTARAGTVTRIWADCDLIHVMIAGVRIKTVRSHLSVTDLATLVAQGAVPAGPSPLPPIAEGDAVEVERSVSRNGCVSLGQHIVLAAEILGGRRVGIRIEPATLMFYDLDTRELLRTRANPLTPDQVKRLRGARPAGPPPRPSAEPIRVQRRASNSGVIMVVGQKIALGRHYRHRTLTVNVSDTTLAIELDDGDVKVVRRTNSQPVRSIKGQRPRIATQIS</sequence>
<dbReference type="PANTHER" id="PTHR35004:SF6">
    <property type="entry name" value="TRANSPOSASE"/>
    <property type="match status" value="1"/>
</dbReference>
<feature type="region of interest" description="Disordered" evidence="1">
    <location>
        <begin position="532"/>
        <end position="553"/>
    </location>
</feature>
<protein>
    <submittedName>
        <fullName evidence="3">IS481 family transposase</fullName>
    </submittedName>
</protein>
<dbReference type="PANTHER" id="PTHR35004">
    <property type="entry name" value="TRANSPOSASE RV3428C-RELATED"/>
    <property type="match status" value="1"/>
</dbReference>
<proteinExistence type="predicted"/>
<dbReference type="Gene3D" id="3.30.420.10">
    <property type="entry name" value="Ribonuclease H-like superfamily/Ribonuclease H"/>
    <property type="match status" value="1"/>
</dbReference>
<comment type="caution">
    <text evidence="3">The sequence shown here is derived from an EMBL/GenBank/DDBJ whole genome shotgun (WGS) entry which is preliminary data.</text>
</comment>
<name>A0ABV8JBE9_9ACTN</name>
<dbReference type="SUPFAM" id="SSF53098">
    <property type="entry name" value="Ribonuclease H-like"/>
    <property type="match status" value="1"/>
</dbReference>
<evidence type="ECO:0000259" key="2">
    <source>
        <dbReference type="PROSITE" id="PS50994"/>
    </source>
</evidence>
<dbReference type="EMBL" id="JBHSBL010000045">
    <property type="protein sequence ID" value="MFC4072851.1"/>
    <property type="molecule type" value="Genomic_DNA"/>
</dbReference>